<dbReference type="GO" id="GO:0007100">
    <property type="term" value="P:mitotic centrosome separation"/>
    <property type="evidence" value="ECO:0007669"/>
    <property type="project" value="TreeGrafter"/>
</dbReference>
<dbReference type="GO" id="GO:0007059">
    <property type="term" value="P:chromosome segregation"/>
    <property type="evidence" value="ECO:0007669"/>
    <property type="project" value="TreeGrafter"/>
</dbReference>
<comment type="similarity">
    <text evidence="3">Belongs to the nudE family.</text>
</comment>
<evidence type="ECO:0000256" key="9">
    <source>
        <dbReference type="SAM" id="MobiDB-lite"/>
    </source>
</evidence>
<dbReference type="EMBL" id="GGYP01004320">
    <property type="protein sequence ID" value="MDE49091.1"/>
    <property type="molecule type" value="Transcribed_RNA"/>
</dbReference>
<gene>
    <name evidence="11" type="primary">NDE1</name>
    <name evidence="11" type="ORF">g.18511</name>
</gene>
<reference evidence="11" key="1">
    <citation type="submission" date="2018-10" db="EMBL/GenBank/DDBJ databases">
        <title>Transcriptome assembly of Aceria tosichella (Wheat curl mite) Type 2.</title>
        <authorList>
            <person name="Scully E.D."/>
            <person name="Geib S.M."/>
            <person name="Palmer N.A."/>
            <person name="Gupta A.K."/>
            <person name="Sarath G."/>
            <person name="Tatineni S."/>
        </authorList>
    </citation>
    <scope>NUCLEOTIDE SEQUENCE</scope>
    <source>
        <strain evidence="11">LincolnNE</strain>
    </source>
</reference>
<evidence type="ECO:0000259" key="10">
    <source>
        <dbReference type="Pfam" id="PF04880"/>
    </source>
</evidence>
<proteinExistence type="inferred from homology"/>
<dbReference type="AlphaFoldDB" id="A0A6G1SFU1"/>
<dbReference type="GO" id="GO:0005819">
    <property type="term" value="C:spindle"/>
    <property type="evidence" value="ECO:0007669"/>
    <property type="project" value="UniProtKB-SubCell"/>
</dbReference>
<feature type="compositionally biased region" description="Basic and acidic residues" evidence="9">
    <location>
        <begin position="220"/>
        <end position="237"/>
    </location>
</feature>
<evidence type="ECO:0000256" key="6">
    <source>
        <dbReference type="ARBA" id="ARBA00023054"/>
    </source>
</evidence>
<feature type="compositionally biased region" description="Polar residues" evidence="9">
    <location>
        <begin position="207"/>
        <end position="219"/>
    </location>
</feature>
<dbReference type="InterPro" id="IPR033494">
    <property type="entry name" value="NUDE"/>
</dbReference>
<evidence type="ECO:0000256" key="7">
    <source>
        <dbReference type="ARBA" id="ARBA00023212"/>
    </source>
</evidence>
<dbReference type="GO" id="GO:0005874">
    <property type="term" value="C:microtubule"/>
    <property type="evidence" value="ECO:0007669"/>
    <property type="project" value="UniProtKB-KW"/>
</dbReference>
<name>A0A6G1SFU1_9ACAR</name>
<dbReference type="Pfam" id="PF04880">
    <property type="entry name" value="NUDE_C"/>
    <property type="match status" value="1"/>
</dbReference>
<dbReference type="GO" id="GO:0000132">
    <property type="term" value="P:establishment of mitotic spindle orientation"/>
    <property type="evidence" value="ECO:0007669"/>
    <property type="project" value="TreeGrafter"/>
</dbReference>
<dbReference type="PANTHER" id="PTHR10921">
    <property type="entry name" value="NUCLEAR DISTRIBUTION PROTEIN NUDE HOMOLOG 1"/>
    <property type="match status" value="1"/>
</dbReference>
<dbReference type="GO" id="GO:0007020">
    <property type="term" value="P:microtubule nucleation"/>
    <property type="evidence" value="ECO:0007669"/>
    <property type="project" value="TreeGrafter"/>
</dbReference>
<organism evidence="11">
    <name type="scientific">Aceria tosichella</name>
    <name type="common">wheat curl mite</name>
    <dbReference type="NCBI Taxonomy" id="561515"/>
    <lineage>
        <taxon>Eukaryota</taxon>
        <taxon>Metazoa</taxon>
        <taxon>Ecdysozoa</taxon>
        <taxon>Arthropoda</taxon>
        <taxon>Chelicerata</taxon>
        <taxon>Arachnida</taxon>
        <taxon>Acari</taxon>
        <taxon>Acariformes</taxon>
        <taxon>Trombidiformes</taxon>
        <taxon>Prostigmata</taxon>
        <taxon>Eupodina</taxon>
        <taxon>Eriophyoidea</taxon>
        <taxon>Eriophyidae</taxon>
        <taxon>Eriophyinae</taxon>
        <taxon>Aceriini</taxon>
        <taxon>Aceria</taxon>
    </lineage>
</organism>
<dbReference type="Gene3D" id="6.10.250.1080">
    <property type="match status" value="1"/>
</dbReference>
<evidence type="ECO:0000256" key="5">
    <source>
        <dbReference type="ARBA" id="ARBA00022701"/>
    </source>
</evidence>
<evidence type="ECO:0000256" key="2">
    <source>
        <dbReference type="ARBA" id="ARBA00004300"/>
    </source>
</evidence>
<dbReference type="GO" id="GO:0047496">
    <property type="term" value="P:vesicle transport along microtubule"/>
    <property type="evidence" value="ECO:0007669"/>
    <property type="project" value="TreeGrafter"/>
</dbReference>
<comment type="subcellular location">
    <subcellularLocation>
        <location evidence="2">Cytoplasm</location>
        <location evidence="2">Cytoskeleton</location>
        <location evidence="2">Microtubule organizing center</location>
        <location evidence="2">Centrosome</location>
    </subcellularLocation>
    <subcellularLocation>
        <location evidence="1">Cytoplasm</location>
        <location evidence="1">Cytoskeleton</location>
        <location evidence="1">Spindle</location>
    </subcellularLocation>
</comment>
<evidence type="ECO:0000256" key="3">
    <source>
        <dbReference type="ARBA" id="ARBA00007429"/>
    </source>
</evidence>
<evidence type="ECO:0000313" key="11">
    <source>
        <dbReference type="EMBL" id="MDE49091.1"/>
    </source>
</evidence>
<keyword evidence="6 8" id="KW-0175">Coiled coil</keyword>
<dbReference type="GO" id="GO:0005871">
    <property type="term" value="C:kinesin complex"/>
    <property type="evidence" value="ECO:0007669"/>
    <property type="project" value="TreeGrafter"/>
</dbReference>
<dbReference type="PANTHER" id="PTHR10921:SF1">
    <property type="entry name" value="NUCLEAR DISTRIBUTION PROTEIN NUDE HOMOLOG"/>
    <property type="match status" value="1"/>
</dbReference>
<evidence type="ECO:0000256" key="4">
    <source>
        <dbReference type="ARBA" id="ARBA00022490"/>
    </source>
</evidence>
<evidence type="ECO:0000256" key="1">
    <source>
        <dbReference type="ARBA" id="ARBA00004186"/>
    </source>
</evidence>
<feature type="compositionally biased region" description="Low complexity" evidence="9">
    <location>
        <begin position="275"/>
        <end position="314"/>
    </location>
</feature>
<evidence type="ECO:0000256" key="8">
    <source>
        <dbReference type="SAM" id="Coils"/>
    </source>
</evidence>
<dbReference type="GO" id="GO:0051642">
    <property type="term" value="P:centrosome localization"/>
    <property type="evidence" value="ECO:0007669"/>
    <property type="project" value="TreeGrafter"/>
</dbReference>
<dbReference type="GO" id="GO:0000776">
    <property type="term" value="C:kinetochore"/>
    <property type="evidence" value="ECO:0007669"/>
    <property type="project" value="TreeGrafter"/>
</dbReference>
<keyword evidence="7" id="KW-0206">Cytoskeleton</keyword>
<protein>
    <submittedName>
        <fullName evidence="11">Nuclear distribution protein nudE 1</fullName>
    </submittedName>
</protein>
<accession>A0A6G1SFU1</accession>
<feature type="coiled-coil region" evidence="8">
    <location>
        <begin position="18"/>
        <end position="189"/>
    </location>
</feature>
<dbReference type="GO" id="GO:0008017">
    <property type="term" value="F:microtubule binding"/>
    <property type="evidence" value="ECO:0007669"/>
    <property type="project" value="InterPro"/>
</dbReference>
<keyword evidence="4" id="KW-0963">Cytoplasm</keyword>
<feature type="domain" description="NUDE" evidence="10">
    <location>
        <begin position="137"/>
        <end position="258"/>
    </location>
</feature>
<dbReference type="InterPro" id="IPR006964">
    <property type="entry name" value="NUDE_dom"/>
</dbReference>
<feature type="region of interest" description="Disordered" evidence="9">
    <location>
        <begin position="207"/>
        <end position="327"/>
    </location>
</feature>
<dbReference type="GO" id="GO:0005813">
    <property type="term" value="C:centrosome"/>
    <property type="evidence" value="ECO:0007669"/>
    <property type="project" value="UniProtKB-SubCell"/>
</dbReference>
<keyword evidence="5" id="KW-0493">Microtubule</keyword>
<feature type="compositionally biased region" description="Polar residues" evidence="9">
    <location>
        <begin position="256"/>
        <end position="269"/>
    </location>
</feature>
<sequence length="361" mass="40601">MNDTSHNSSGGSEHQIQFKSAEEEIKFLRKKLDETQTEFLEFQESSRELELEYETQVEQLEKKNNDYLNQLAKLEIENDQLKSKYSIYANETQHKLNEYQEQIAGLQALNTRLSSYIRELEQNNDDLERARRALAASLEDFECQLNQQIERNVLLENEVTEKEELECIVQRLKEESRDLKHELIAKRSEASKKKQQMIDSCLALKSPTDTSSLSLTNQSHLDDNENDKENHQNDQLKGEIAAGAAASAAQTGPAKTESSLYRSSPSNIKPSMVDSTTSPPTTPHTHFSFSPNSHQSSSDSSSSKITDSKSQQTSNPPSPTMPAMVMSPSSRISALNIVSDLLRKVLSLESKLSTAKKVTTE</sequence>